<feature type="region of interest" description="Disordered" evidence="1">
    <location>
        <begin position="1"/>
        <end position="223"/>
    </location>
</feature>
<evidence type="ECO:0000256" key="2">
    <source>
        <dbReference type="SAM" id="Phobius"/>
    </source>
</evidence>
<feature type="compositionally biased region" description="Basic and acidic residues" evidence="1">
    <location>
        <begin position="107"/>
        <end position="121"/>
    </location>
</feature>
<keyword evidence="4" id="KW-1185">Reference proteome</keyword>
<feature type="compositionally biased region" description="Basic and acidic residues" evidence="1">
    <location>
        <begin position="76"/>
        <end position="93"/>
    </location>
</feature>
<keyword evidence="2" id="KW-1133">Transmembrane helix</keyword>
<evidence type="ECO:0000256" key="1">
    <source>
        <dbReference type="SAM" id="MobiDB-lite"/>
    </source>
</evidence>
<feature type="transmembrane region" description="Helical" evidence="2">
    <location>
        <begin position="235"/>
        <end position="257"/>
    </location>
</feature>
<feature type="compositionally biased region" description="Acidic residues" evidence="1">
    <location>
        <begin position="210"/>
        <end position="223"/>
    </location>
</feature>
<dbReference type="STRING" id="131112.SAMN04489737_1174"/>
<reference evidence="4" key="1">
    <citation type="submission" date="2016-10" db="EMBL/GenBank/DDBJ databases">
        <authorList>
            <person name="Varghese N."/>
            <person name="Submissions S."/>
        </authorList>
    </citation>
    <scope>NUCLEOTIDE SEQUENCE [LARGE SCALE GENOMIC DNA]</scope>
    <source>
        <strain evidence="4">DSM 10002</strain>
    </source>
</reference>
<dbReference type="Proteomes" id="UP000214355">
    <property type="component" value="Chromosome I"/>
</dbReference>
<proteinExistence type="predicted"/>
<gene>
    <name evidence="3" type="ORF">SAMN04489737_1174</name>
</gene>
<accession>A0A1H2LHX1</accession>
<dbReference type="EMBL" id="LT629804">
    <property type="protein sequence ID" value="SDU80345.1"/>
    <property type="molecule type" value="Genomic_DNA"/>
</dbReference>
<keyword evidence="2" id="KW-0472">Membrane</keyword>
<name>A0A1H2LHX1_9ACTO</name>
<organism evidence="3 4">
    <name type="scientific">Arcanobacterium phocae</name>
    <dbReference type="NCBI Taxonomy" id="131112"/>
    <lineage>
        <taxon>Bacteria</taxon>
        <taxon>Bacillati</taxon>
        <taxon>Actinomycetota</taxon>
        <taxon>Actinomycetes</taxon>
        <taxon>Actinomycetales</taxon>
        <taxon>Actinomycetaceae</taxon>
        <taxon>Arcanobacterium</taxon>
    </lineage>
</organism>
<sequence>MDQGLEATVGKERIGMSDTPRMSRRQMREQGKLAVRPADGIDVSETTELRLRRPSRKELREARKGETGTLPAVSDAEEKNSQPERLSVFDRFEVAQQDEAESTTNVVRDETVEPEEKREVSLEEVAPEDLESDTDDSIEDSDETTMRERLLSMTRRNHTEENQEVVNGDISRTSVMPEGADLDDDELSQLVAPEKVDDESLEKNSSDLVSDSDEAMSYYEDDDDSVSPRRTILNYILLILIATLVGILVGLVINSFFFSASPAFEQEATLLQQFLL</sequence>
<protein>
    <submittedName>
        <fullName evidence="3">Uncharacterized protein</fullName>
    </submittedName>
</protein>
<dbReference type="AlphaFoldDB" id="A0A1H2LHX1"/>
<evidence type="ECO:0000313" key="4">
    <source>
        <dbReference type="Proteomes" id="UP000214355"/>
    </source>
</evidence>
<keyword evidence="2" id="KW-0812">Transmembrane</keyword>
<feature type="compositionally biased region" description="Basic and acidic residues" evidence="1">
    <location>
        <begin position="47"/>
        <end position="66"/>
    </location>
</feature>
<evidence type="ECO:0000313" key="3">
    <source>
        <dbReference type="EMBL" id="SDU80345.1"/>
    </source>
</evidence>
<feature type="compositionally biased region" description="Acidic residues" evidence="1">
    <location>
        <begin position="125"/>
        <end position="143"/>
    </location>
</feature>